<evidence type="ECO:0000313" key="3">
    <source>
        <dbReference type="Proteomes" id="UP000007014"/>
    </source>
</evidence>
<dbReference type="AlphaFoldDB" id="M1V5C0"/>
<dbReference type="EMBL" id="AP006492">
    <property type="protein sequence ID" value="BAM80405.1"/>
    <property type="molecule type" value="Genomic_DNA"/>
</dbReference>
<reference evidence="2 3" key="1">
    <citation type="journal article" date="2004" name="Nature">
        <title>Genome sequence of the ultrasmall unicellular red alga Cyanidioschyzon merolae 10D.</title>
        <authorList>
            <person name="Matsuzaki M."/>
            <person name="Misumi O."/>
            <person name="Shin-i T."/>
            <person name="Maruyama S."/>
            <person name="Takahara M."/>
            <person name="Miyagishima S."/>
            <person name="Mori T."/>
            <person name="Nishida K."/>
            <person name="Yagisawa F."/>
            <person name="Nishida K."/>
            <person name="Yoshida Y."/>
            <person name="Nishimura Y."/>
            <person name="Nakao S."/>
            <person name="Kobayashi T."/>
            <person name="Momoyama Y."/>
            <person name="Higashiyama T."/>
            <person name="Minoda A."/>
            <person name="Sano M."/>
            <person name="Nomoto H."/>
            <person name="Oishi K."/>
            <person name="Hayashi H."/>
            <person name="Ohta F."/>
            <person name="Nishizaka S."/>
            <person name="Haga S."/>
            <person name="Miura S."/>
            <person name="Morishita T."/>
            <person name="Kabeya Y."/>
            <person name="Terasawa K."/>
            <person name="Suzuki Y."/>
            <person name="Ishii Y."/>
            <person name="Asakawa S."/>
            <person name="Takano H."/>
            <person name="Ohta N."/>
            <person name="Kuroiwa H."/>
            <person name="Tanaka K."/>
            <person name="Shimizu N."/>
            <person name="Sugano S."/>
            <person name="Sato N."/>
            <person name="Nozaki H."/>
            <person name="Ogasawara N."/>
            <person name="Kohara Y."/>
            <person name="Kuroiwa T."/>
        </authorList>
    </citation>
    <scope>NUCLEOTIDE SEQUENCE [LARGE SCALE GENOMIC DNA]</scope>
    <source>
        <strain evidence="2 3">10D</strain>
    </source>
</reference>
<evidence type="ECO:0000313" key="2">
    <source>
        <dbReference type="EMBL" id="BAM80405.1"/>
    </source>
</evidence>
<gene>
    <name evidence="2" type="ORF">CYME_CMJ318C</name>
</gene>
<dbReference type="GeneID" id="16994063"/>
<accession>M1V5C0</accession>
<keyword evidence="1" id="KW-1133">Transmembrane helix</keyword>
<dbReference type="KEGG" id="cme:CYME_CMJ318C"/>
<name>M1V5C0_CYAM1</name>
<proteinExistence type="predicted"/>
<reference evidence="2 3" key="2">
    <citation type="journal article" date="2007" name="BMC Biol.">
        <title>A 100%-complete sequence reveals unusually simple genomic features in the hot-spring red alga Cyanidioschyzon merolae.</title>
        <authorList>
            <person name="Nozaki H."/>
            <person name="Takano H."/>
            <person name="Misumi O."/>
            <person name="Terasawa K."/>
            <person name="Matsuzaki M."/>
            <person name="Maruyama S."/>
            <person name="Nishida K."/>
            <person name="Yagisawa F."/>
            <person name="Yoshida Y."/>
            <person name="Fujiwara T."/>
            <person name="Takio S."/>
            <person name="Tamura K."/>
            <person name="Chung S.J."/>
            <person name="Nakamura S."/>
            <person name="Kuroiwa H."/>
            <person name="Tanaka K."/>
            <person name="Sato N."/>
            <person name="Kuroiwa T."/>
        </authorList>
    </citation>
    <scope>NUCLEOTIDE SEQUENCE [LARGE SCALE GENOMIC DNA]</scope>
    <source>
        <strain evidence="2 3">10D</strain>
    </source>
</reference>
<keyword evidence="1" id="KW-0812">Transmembrane</keyword>
<dbReference type="RefSeq" id="XP_005535012.1">
    <property type="nucleotide sequence ID" value="XM_005534955.1"/>
</dbReference>
<sequence>MAAPTSCSAGKGWETSASCCLGVLPVDVAFVQLHAFSVVGERLASGAERTPLSQVLPRRWTPLHPASLQDRKRAWVLGQVLQRHRSSSALQGSRVGRPQAAIVQLRASLDRSALAGMSLAQAGFLVIGAREPVLLDVGPLHQVDVTMLLTGVATVGGVLVGLLIAFIISRQ</sequence>
<dbReference type="Proteomes" id="UP000007014">
    <property type="component" value="Chromosome 10"/>
</dbReference>
<keyword evidence="3" id="KW-1185">Reference proteome</keyword>
<organism evidence="2 3">
    <name type="scientific">Cyanidioschyzon merolae (strain NIES-3377 / 10D)</name>
    <name type="common">Unicellular red alga</name>
    <dbReference type="NCBI Taxonomy" id="280699"/>
    <lineage>
        <taxon>Eukaryota</taxon>
        <taxon>Rhodophyta</taxon>
        <taxon>Bangiophyceae</taxon>
        <taxon>Cyanidiales</taxon>
        <taxon>Cyanidiaceae</taxon>
        <taxon>Cyanidioschyzon</taxon>
    </lineage>
</organism>
<keyword evidence="1" id="KW-0472">Membrane</keyword>
<protein>
    <submittedName>
        <fullName evidence="2">Uncharacterized protein</fullName>
    </submittedName>
</protein>
<evidence type="ECO:0000256" key="1">
    <source>
        <dbReference type="SAM" id="Phobius"/>
    </source>
</evidence>
<feature type="transmembrane region" description="Helical" evidence="1">
    <location>
        <begin position="149"/>
        <end position="168"/>
    </location>
</feature>